<dbReference type="GO" id="GO:0045259">
    <property type="term" value="C:proton-transporting ATP synthase complex"/>
    <property type="evidence" value="ECO:0007669"/>
    <property type="project" value="InterPro"/>
</dbReference>
<dbReference type="Gene3D" id="1.10.1620.20">
    <property type="entry name" value="ATP synthase, F1 complex, epsilon subunit superfamily, mitochondrial"/>
    <property type="match status" value="1"/>
</dbReference>
<dbReference type="FunCoup" id="K1QBY9">
    <property type="interactions" value="638"/>
</dbReference>
<evidence type="ECO:0008006" key="3">
    <source>
        <dbReference type="Google" id="ProtNLM"/>
    </source>
</evidence>
<dbReference type="AlphaFoldDB" id="K1QBY9"/>
<dbReference type="InterPro" id="IPR006721">
    <property type="entry name" value="ATP_synth_F1_esu_mt"/>
</dbReference>
<organism evidence="2">
    <name type="scientific">Magallana gigas</name>
    <name type="common">Pacific oyster</name>
    <name type="synonym">Crassostrea gigas</name>
    <dbReference type="NCBI Taxonomy" id="29159"/>
    <lineage>
        <taxon>Eukaryota</taxon>
        <taxon>Metazoa</taxon>
        <taxon>Spiralia</taxon>
        <taxon>Lophotrochozoa</taxon>
        <taxon>Mollusca</taxon>
        <taxon>Bivalvia</taxon>
        <taxon>Autobranchia</taxon>
        <taxon>Pteriomorphia</taxon>
        <taxon>Ostreida</taxon>
        <taxon>Ostreoidea</taxon>
        <taxon>Ostreidae</taxon>
        <taxon>Magallana</taxon>
    </lineage>
</organism>
<dbReference type="InParanoid" id="K1QBY9"/>
<dbReference type="Pfam" id="PF04627">
    <property type="entry name" value="ATP-synt_Eps"/>
    <property type="match status" value="1"/>
</dbReference>
<dbReference type="GO" id="GO:0005743">
    <property type="term" value="C:mitochondrial inner membrane"/>
    <property type="evidence" value="ECO:0007669"/>
    <property type="project" value="InterPro"/>
</dbReference>
<dbReference type="InterPro" id="IPR036742">
    <property type="entry name" value="ATP_synth_F1_esu_sf_mt"/>
</dbReference>
<dbReference type="GO" id="GO:0042776">
    <property type="term" value="P:proton motive force-driven mitochondrial ATP synthesis"/>
    <property type="evidence" value="ECO:0007669"/>
    <property type="project" value="TreeGrafter"/>
</dbReference>
<reference evidence="2" key="1">
    <citation type="journal article" date="2012" name="Nature">
        <title>The oyster genome reveals stress adaptation and complexity of shell formation.</title>
        <authorList>
            <person name="Zhang G."/>
            <person name="Fang X."/>
            <person name="Guo X."/>
            <person name="Li L."/>
            <person name="Luo R."/>
            <person name="Xu F."/>
            <person name="Yang P."/>
            <person name="Zhang L."/>
            <person name="Wang X."/>
            <person name="Qi H."/>
            <person name="Xiong Z."/>
            <person name="Que H."/>
            <person name="Xie Y."/>
            <person name="Holland P.W."/>
            <person name="Paps J."/>
            <person name="Zhu Y."/>
            <person name="Wu F."/>
            <person name="Chen Y."/>
            <person name="Wang J."/>
            <person name="Peng C."/>
            <person name="Meng J."/>
            <person name="Yang L."/>
            <person name="Liu J."/>
            <person name="Wen B."/>
            <person name="Zhang N."/>
            <person name="Huang Z."/>
            <person name="Zhu Q."/>
            <person name="Feng Y."/>
            <person name="Mount A."/>
            <person name="Hedgecock D."/>
            <person name="Xu Z."/>
            <person name="Liu Y."/>
            <person name="Domazet-Loso T."/>
            <person name="Du Y."/>
            <person name="Sun X."/>
            <person name="Zhang S."/>
            <person name="Liu B."/>
            <person name="Cheng P."/>
            <person name="Jiang X."/>
            <person name="Li J."/>
            <person name="Fan D."/>
            <person name="Wang W."/>
            <person name="Fu W."/>
            <person name="Wang T."/>
            <person name="Wang B."/>
            <person name="Zhang J."/>
            <person name="Peng Z."/>
            <person name="Li Y."/>
            <person name="Li N."/>
            <person name="Wang J."/>
            <person name="Chen M."/>
            <person name="He Y."/>
            <person name="Tan F."/>
            <person name="Song X."/>
            <person name="Zheng Q."/>
            <person name="Huang R."/>
            <person name="Yang H."/>
            <person name="Du X."/>
            <person name="Chen L."/>
            <person name="Yang M."/>
            <person name="Gaffney P.M."/>
            <person name="Wang S."/>
            <person name="Luo L."/>
            <person name="She Z."/>
            <person name="Ming Y."/>
            <person name="Huang W."/>
            <person name="Zhang S."/>
            <person name="Huang B."/>
            <person name="Zhang Y."/>
            <person name="Qu T."/>
            <person name="Ni P."/>
            <person name="Miao G."/>
            <person name="Wang J."/>
            <person name="Wang Q."/>
            <person name="Steinberg C.E."/>
            <person name="Wang H."/>
            <person name="Li N."/>
            <person name="Qian L."/>
            <person name="Zhang G."/>
            <person name="Li Y."/>
            <person name="Yang H."/>
            <person name="Liu X."/>
            <person name="Wang J."/>
            <person name="Yin Y."/>
            <person name="Wang J."/>
        </authorList>
    </citation>
    <scope>NUCLEOTIDE SEQUENCE [LARGE SCALE GENOMIC DNA]</scope>
    <source>
        <strain evidence="2">05x7-T-G4-1.051#20</strain>
    </source>
</reference>
<gene>
    <name evidence="2" type="ORF">CGI_10021560</name>
</gene>
<evidence type="ECO:0000256" key="1">
    <source>
        <dbReference type="ARBA" id="ARBA00009502"/>
    </source>
</evidence>
<dbReference type="HOGENOM" id="CLU_2544819_0_0_1"/>
<proteinExistence type="inferred from homology"/>
<evidence type="ECO:0000313" key="2">
    <source>
        <dbReference type="EMBL" id="EKC31458.1"/>
    </source>
</evidence>
<accession>K1QBY9</accession>
<dbReference type="EMBL" id="JH817258">
    <property type="protein sequence ID" value="EKC31458.1"/>
    <property type="molecule type" value="Genomic_DNA"/>
</dbReference>
<sequence>MCNTRYIQYSNACARAVRNSLKPELKVDAMKRGNSIIKATRWEEGKPVQGKYSSAQYIEYCRFHILREYFIPLSHHLHQNVTI</sequence>
<protein>
    <recommendedName>
        <fullName evidence="3">ATP synthase subunit epsilon, mitochondrial</fullName>
    </recommendedName>
</protein>
<dbReference type="CDD" id="cd12153">
    <property type="entry name" value="F1-ATPase_epsilon"/>
    <property type="match status" value="1"/>
</dbReference>
<comment type="similarity">
    <text evidence="1">Belongs to the eukaryotic ATPase epsilon family.</text>
</comment>
<dbReference type="SUPFAM" id="SSF48690">
    <property type="entry name" value="Epsilon subunit of mitochondrial F1F0-ATP synthase"/>
    <property type="match status" value="1"/>
</dbReference>
<name>K1QBY9_MAGGI</name>
<dbReference type="PANTHER" id="PTHR12448">
    <property type="entry name" value="ATP SYNTHASE EPSILON CHAIN, MITOCHONDRIAL"/>
    <property type="match status" value="1"/>
</dbReference>
<dbReference type="GO" id="GO:0046933">
    <property type="term" value="F:proton-transporting ATP synthase activity, rotational mechanism"/>
    <property type="evidence" value="ECO:0007669"/>
    <property type="project" value="InterPro"/>
</dbReference>
<dbReference type="PANTHER" id="PTHR12448:SF0">
    <property type="entry name" value="ATP SYNTHASE SUBUNIT EPSILON, MITOCHONDRIAL"/>
    <property type="match status" value="1"/>
</dbReference>